<organism evidence="1 2">
    <name type="scientific">Mycolicibacterium grossiae</name>
    <dbReference type="NCBI Taxonomy" id="1552759"/>
    <lineage>
        <taxon>Bacteria</taxon>
        <taxon>Bacillati</taxon>
        <taxon>Actinomycetota</taxon>
        <taxon>Actinomycetes</taxon>
        <taxon>Mycobacteriales</taxon>
        <taxon>Mycobacteriaceae</taxon>
        <taxon>Mycolicibacterium</taxon>
    </lineage>
</organism>
<sequence>MTTNRPLRARIRVAVAALAAGLMLPGVVATVVGLPGAAAAPGDLPLDARGFVGTPARCDGPLRPVLAGRTPVSVIAICATPRGQFEYRGMRLRDRASLLLPATAMANDCYRVRGDGVDYTVSPHKLLLTAGMRIVRDETMLQYSDLRPKDAETATVTKTSGS</sequence>
<name>A0A1E8Q731_9MYCO</name>
<dbReference type="Proteomes" id="UP000178953">
    <property type="component" value="Unassembled WGS sequence"/>
</dbReference>
<dbReference type="RefSeq" id="WP_070352458.1">
    <property type="nucleotide sequence ID" value="NZ_CP043474.1"/>
</dbReference>
<dbReference type="AlphaFoldDB" id="A0A1E8Q731"/>
<accession>A0A1E8Q731</accession>
<dbReference type="OrthoDB" id="4751509at2"/>
<proteinExistence type="predicted"/>
<comment type="caution">
    <text evidence="1">The sequence shown here is derived from an EMBL/GenBank/DDBJ whole genome shotgun (WGS) entry which is preliminary data.</text>
</comment>
<evidence type="ECO:0008006" key="3">
    <source>
        <dbReference type="Google" id="ProtNLM"/>
    </source>
</evidence>
<protein>
    <recommendedName>
        <fullName evidence="3">Serine/threonine protein kinase</fullName>
    </recommendedName>
</protein>
<keyword evidence="2" id="KW-1185">Reference proteome</keyword>
<dbReference type="EMBL" id="MCHX01000013">
    <property type="protein sequence ID" value="OFJ54403.1"/>
    <property type="molecule type" value="Genomic_DNA"/>
</dbReference>
<gene>
    <name evidence="1" type="ORF">BEL07_07470</name>
</gene>
<reference evidence="1 2" key="1">
    <citation type="submission" date="2016-09" db="EMBL/GenBank/DDBJ databases">
        <title>genome sequence of Mycobacterium sp. 739 SCH.</title>
        <authorList>
            <person name="Greninger A.L."/>
            <person name="Qin X."/>
            <person name="Jerome K."/>
            <person name="Vora S."/>
            <person name="Quinn K."/>
        </authorList>
    </citation>
    <scope>NUCLEOTIDE SEQUENCE [LARGE SCALE GENOMIC DNA]</scope>
    <source>
        <strain evidence="1 2">SCH</strain>
    </source>
</reference>
<evidence type="ECO:0000313" key="2">
    <source>
        <dbReference type="Proteomes" id="UP000178953"/>
    </source>
</evidence>
<evidence type="ECO:0000313" key="1">
    <source>
        <dbReference type="EMBL" id="OFJ54403.1"/>
    </source>
</evidence>